<dbReference type="OrthoDB" id="3757973at2759"/>
<accession>A0A6A6DUB5</accession>
<name>A0A6A6DUB5_9PEZI</name>
<protein>
    <submittedName>
        <fullName evidence="1">Uncharacterized protein</fullName>
    </submittedName>
</protein>
<sequence>MTLAYSNLSWSQIAHESLWGAIFKDGKDGKDESWLQLTVNEFHVSPVLLGPDLHGYCNGTKKTAYMVLLVDDRSGDLQFKKDTLFNSLQNEHVYDEATQEVRFDCGITLNVTQVVTECDEIEMDNLERLFEKNKLRTTYSIWVDCQKEFGIIEPPSIIWIEKLERGSPLFCLNLSIPGQPLQQQIFVKPHTPKFMPIVKDNEAFNHEEYFKDFTYEKALKSEHSEKIVGFKWM</sequence>
<evidence type="ECO:0000313" key="2">
    <source>
        <dbReference type="Proteomes" id="UP000800200"/>
    </source>
</evidence>
<evidence type="ECO:0000313" key="1">
    <source>
        <dbReference type="EMBL" id="KAF2181266.1"/>
    </source>
</evidence>
<dbReference type="Proteomes" id="UP000800200">
    <property type="component" value="Unassembled WGS sequence"/>
</dbReference>
<organism evidence="1 2">
    <name type="scientific">Zopfia rhizophila CBS 207.26</name>
    <dbReference type="NCBI Taxonomy" id="1314779"/>
    <lineage>
        <taxon>Eukaryota</taxon>
        <taxon>Fungi</taxon>
        <taxon>Dikarya</taxon>
        <taxon>Ascomycota</taxon>
        <taxon>Pezizomycotina</taxon>
        <taxon>Dothideomycetes</taxon>
        <taxon>Dothideomycetes incertae sedis</taxon>
        <taxon>Zopfiaceae</taxon>
        <taxon>Zopfia</taxon>
    </lineage>
</organism>
<gene>
    <name evidence="1" type="ORF">K469DRAFT_692141</name>
</gene>
<dbReference type="EMBL" id="ML994653">
    <property type="protein sequence ID" value="KAF2181266.1"/>
    <property type="molecule type" value="Genomic_DNA"/>
</dbReference>
<dbReference type="AlphaFoldDB" id="A0A6A6DUB5"/>
<proteinExistence type="predicted"/>
<reference evidence="1" key="1">
    <citation type="journal article" date="2020" name="Stud. Mycol.">
        <title>101 Dothideomycetes genomes: a test case for predicting lifestyles and emergence of pathogens.</title>
        <authorList>
            <person name="Haridas S."/>
            <person name="Albert R."/>
            <person name="Binder M."/>
            <person name="Bloem J."/>
            <person name="Labutti K."/>
            <person name="Salamov A."/>
            <person name="Andreopoulos B."/>
            <person name="Baker S."/>
            <person name="Barry K."/>
            <person name="Bills G."/>
            <person name="Bluhm B."/>
            <person name="Cannon C."/>
            <person name="Castanera R."/>
            <person name="Culley D."/>
            <person name="Daum C."/>
            <person name="Ezra D."/>
            <person name="Gonzalez J."/>
            <person name="Henrissat B."/>
            <person name="Kuo A."/>
            <person name="Liang C."/>
            <person name="Lipzen A."/>
            <person name="Lutzoni F."/>
            <person name="Magnuson J."/>
            <person name="Mondo S."/>
            <person name="Nolan M."/>
            <person name="Ohm R."/>
            <person name="Pangilinan J."/>
            <person name="Park H.-J."/>
            <person name="Ramirez L."/>
            <person name="Alfaro M."/>
            <person name="Sun H."/>
            <person name="Tritt A."/>
            <person name="Yoshinaga Y."/>
            <person name="Zwiers L.-H."/>
            <person name="Turgeon B."/>
            <person name="Goodwin S."/>
            <person name="Spatafora J."/>
            <person name="Crous P."/>
            <person name="Grigoriev I."/>
        </authorList>
    </citation>
    <scope>NUCLEOTIDE SEQUENCE</scope>
    <source>
        <strain evidence="1">CBS 207.26</strain>
    </source>
</reference>
<keyword evidence="2" id="KW-1185">Reference proteome</keyword>